<dbReference type="GO" id="GO:0006412">
    <property type="term" value="P:translation"/>
    <property type="evidence" value="ECO:0007669"/>
    <property type="project" value="TreeGrafter"/>
</dbReference>
<evidence type="ECO:0000256" key="4">
    <source>
        <dbReference type="ARBA" id="ARBA00025604"/>
    </source>
</evidence>
<dbReference type="SMART" id="SM00316">
    <property type="entry name" value="S1"/>
    <property type="match status" value="4"/>
</dbReference>
<dbReference type="InterPro" id="IPR012340">
    <property type="entry name" value="NA-bd_OB-fold"/>
</dbReference>
<comment type="function">
    <text evidence="4">Binds mRNA; thus facilitating recognition of the initiation point. It is needed to translate mRNA with a short Shine-Dalgarno (SD) purine-rich sequence.</text>
</comment>
<dbReference type="Gene3D" id="2.40.50.140">
    <property type="entry name" value="Nucleic acid-binding proteins"/>
    <property type="match status" value="4"/>
</dbReference>
<dbReference type="Proteomes" id="UP000284822">
    <property type="component" value="Unassembled WGS sequence"/>
</dbReference>
<sequence>MAEEHSSTNPMEQALDSFNQVQIGDIVEAEVLSIDDGQLVVGIDNSGVEGVVPLKELTADRKADIHDLAHVGDKLELLVVRPSVSDKEDGSFILSKRRIENKKAYEKMAAIKDNDETVTGKVTGTVKSGLLVDINGLRGFIPASMISDHFVRDLNPYVGKKLTLKVIEVNRAKNRLVLSHKEIDAEQKAAKQSEVFAKILPGDVLEAKVSRLTNFGAFIDLGGVDGLVHISQISYQHIDKPSDVLQPGQDVKVKVLDVDKDRGRISLSIKATQPGPWETVAEKISVGDEVDGTIRRLTDFGAFVEVLPGVEGLVHVSQISWDRVNKPSDVLKVGQKVHMKVLNVEPDKRRLGLSIKALIDNPHESKKPKEAASPEPSNYKLPDEERGFSLGDIIGNNKLNK</sequence>
<evidence type="ECO:0000256" key="5">
    <source>
        <dbReference type="SAM" id="MobiDB-lite"/>
    </source>
</evidence>
<dbReference type="EMBL" id="QOCS01000009">
    <property type="protein sequence ID" value="RHW46948.1"/>
    <property type="molecule type" value="Genomic_DNA"/>
</dbReference>
<dbReference type="PRINTS" id="PR00681">
    <property type="entry name" value="RIBOSOMALS1"/>
</dbReference>
<evidence type="ECO:0000256" key="3">
    <source>
        <dbReference type="ARBA" id="ARBA00023274"/>
    </source>
</evidence>
<dbReference type="CDD" id="cd04465">
    <property type="entry name" value="S1_RPS1_repeat_ec2_hs2"/>
    <property type="match status" value="1"/>
</dbReference>
<dbReference type="PROSITE" id="PS50126">
    <property type="entry name" value="S1"/>
    <property type="match status" value="4"/>
</dbReference>
<feature type="region of interest" description="Disordered" evidence="5">
    <location>
        <begin position="361"/>
        <end position="401"/>
    </location>
</feature>
<gene>
    <name evidence="7" type="ORF">DS832_05545</name>
</gene>
<reference evidence="7 8" key="1">
    <citation type="submission" date="2018-07" db="EMBL/GenBank/DDBJ databases">
        <title>Genome sequences of six Lactobacillus spp. isolated from bumble bee guts.</title>
        <authorList>
            <person name="Motta E.V.S."/>
            <person name="Moran N.A."/>
        </authorList>
    </citation>
    <scope>NUCLEOTIDE SEQUENCE [LARGE SCALE GENOMIC DNA]</scope>
    <source>
        <strain evidence="7 8">LV-8.1</strain>
    </source>
</reference>
<evidence type="ECO:0000313" key="8">
    <source>
        <dbReference type="Proteomes" id="UP000284822"/>
    </source>
</evidence>
<keyword evidence="2 7" id="KW-0689">Ribosomal protein</keyword>
<dbReference type="GO" id="GO:0022627">
    <property type="term" value="C:cytosolic small ribosomal subunit"/>
    <property type="evidence" value="ECO:0007669"/>
    <property type="project" value="TreeGrafter"/>
</dbReference>
<feature type="compositionally biased region" description="Basic and acidic residues" evidence="5">
    <location>
        <begin position="361"/>
        <end position="372"/>
    </location>
</feature>
<evidence type="ECO:0000256" key="2">
    <source>
        <dbReference type="ARBA" id="ARBA00022980"/>
    </source>
</evidence>
<dbReference type="InterPro" id="IPR003029">
    <property type="entry name" value="S1_domain"/>
</dbReference>
<evidence type="ECO:0000259" key="6">
    <source>
        <dbReference type="PROSITE" id="PS50126"/>
    </source>
</evidence>
<feature type="domain" description="S1 motif" evidence="6">
    <location>
        <begin position="115"/>
        <end position="181"/>
    </location>
</feature>
<organism evidence="7 8">
    <name type="scientific">Bombilactobacillus bombi</name>
    <dbReference type="NCBI Taxonomy" id="1303590"/>
    <lineage>
        <taxon>Bacteria</taxon>
        <taxon>Bacillati</taxon>
        <taxon>Bacillota</taxon>
        <taxon>Bacilli</taxon>
        <taxon>Lactobacillales</taxon>
        <taxon>Lactobacillaceae</taxon>
        <taxon>Bombilactobacillus</taxon>
    </lineage>
</organism>
<dbReference type="PANTHER" id="PTHR10724">
    <property type="entry name" value="30S RIBOSOMAL PROTEIN S1"/>
    <property type="match status" value="1"/>
</dbReference>
<dbReference type="RefSeq" id="WP_118910728.1">
    <property type="nucleotide sequence ID" value="NZ_QOCS01000009.1"/>
</dbReference>
<dbReference type="GO" id="GO:0003735">
    <property type="term" value="F:structural constituent of ribosome"/>
    <property type="evidence" value="ECO:0007669"/>
    <property type="project" value="TreeGrafter"/>
</dbReference>
<dbReference type="PANTHER" id="PTHR10724:SF7">
    <property type="entry name" value="SMALL RIBOSOMAL SUBUNIT PROTEIN BS1C"/>
    <property type="match status" value="1"/>
</dbReference>
<feature type="domain" description="S1 motif" evidence="6">
    <location>
        <begin position="24"/>
        <end position="97"/>
    </location>
</feature>
<dbReference type="InterPro" id="IPR035104">
    <property type="entry name" value="Ribosomal_protein_S1-like"/>
</dbReference>
<feature type="domain" description="S1 motif" evidence="6">
    <location>
        <begin position="202"/>
        <end position="270"/>
    </location>
</feature>
<dbReference type="CDD" id="cd05688">
    <property type="entry name" value="S1_RPS1_repeat_ec3"/>
    <property type="match status" value="2"/>
</dbReference>
<proteinExistence type="inferred from homology"/>
<dbReference type="GO" id="GO:0003729">
    <property type="term" value="F:mRNA binding"/>
    <property type="evidence" value="ECO:0007669"/>
    <property type="project" value="TreeGrafter"/>
</dbReference>
<dbReference type="CDD" id="cd05687">
    <property type="entry name" value="S1_RPS1_repeat_ec1_hs1"/>
    <property type="match status" value="1"/>
</dbReference>
<evidence type="ECO:0000256" key="1">
    <source>
        <dbReference type="ARBA" id="ARBA00006767"/>
    </source>
</evidence>
<keyword evidence="3" id="KW-0687">Ribonucleoprotein</keyword>
<feature type="domain" description="S1 motif" evidence="6">
    <location>
        <begin position="287"/>
        <end position="356"/>
    </location>
</feature>
<name>A0A417Z8H7_9LACO</name>
<dbReference type="FunFam" id="2.40.50.140:FF:000039">
    <property type="entry name" value="30S ribosomal protein S1"/>
    <property type="match status" value="1"/>
</dbReference>
<dbReference type="FunFam" id="2.40.50.140:FF:000103">
    <property type="entry name" value="protein RRP5 homolog"/>
    <property type="match status" value="1"/>
</dbReference>
<dbReference type="NCBIfam" id="NF005208">
    <property type="entry name" value="PRK06676.1"/>
    <property type="match status" value="1"/>
</dbReference>
<accession>A0A417Z8H7</accession>
<dbReference type="InterPro" id="IPR050437">
    <property type="entry name" value="Ribos_protein_bS1-like"/>
</dbReference>
<evidence type="ECO:0000313" key="7">
    <source>
        <dbReference type="EMBL" id="RHW46948.1"/>
    </source>
</evidence>
<protein>
    <submittedName>
        <fullName evidence="7">30S ribosomal protein S1</fullName>
    </submittedName>
</protein>
<dbReference type="AlphaFoldDB" id="A0A417Z8H7"/>
<comment type="similarity">
    <text evidence="1">Belongs to the bacterial ribosomal protein bS1 family.</text>
</comment>
<dbReference type="Pfam" id="PF00575">
    <property type="entry name" value="S1"/>
    <property type="match status" value="4"/>
</dbReference>
<comment type="caution">
    <text evidence="7">The sequence shown here is derived from an EMBL/GenBank/DDBJ whole genome shotgun (WGS) entry which is preliminary data.</text>
</comment>
<dbReference type="SUPFAM" id="SSF50249">
    <property type="entry name" value="Nucleic acid-binding proteins"/>
    <property type="match status" value="4"/>
</dbReference>